<dbReference type="PANTHER" id="PTHR12446">
    <property type="entry name" value="TESMIN/TSO1-RELATED"/>
    <property type="match status" value="1"/>
</dbReference>
<feature type="compositionally biased region" description="Gly residues" evidence="4">
    <location>
        <begin position="111"/>
        <end position="120"/>
    </location>
</feature>
<dbReference type="AlphaFoldDB" id="A0ABD0XWV8"/>
<organism evidence="7 8">
    <name type="scientific">Ranatra chinensis</name>
    <dbReference type="NCBI Taxonomy" id="642074"/>
    <lineage>
        <taxon>Eukaryota</taxon>
        <taxon>Metazoa</taxon>
        <taxon>Ecdysozoa</taxon>
        <taxon>Arthropoda</taxon>
        <taxon>Hexapoda</taxon>
        <taxon>Insecta</taxon>
        <taxon>Pterygota</taxon>
        <taxon>Neoptera</taxon>
        <taxon>Paraneoptera</taxon>
        <taxon>Hemiptera</taxon>
        <taxon>Heteroptera</taxon>
        <taxon>Panheteroptera</taxon>
        <taxon>Nepomorpha</taxon>
        <taxon>Nepidae</taxon>
        <taxon>Ranatrinae</taxon>
        <taxon>Ranatra</taxon>
    </lineage>
</organism>
<keyword evidence="5" id="KW-0812">Transmembrane</keyword>
<feature type="compositionally biased region" description="Low complexity" evidence="4">
    <location>
        <begin position="52"/>
        <end position="110"/>
    </location>
</feature>
<feature type="non-terminal residue" evidence="7">
    <location>
        <position position="1"/>
    </location>
</feature>
<dbReference type="PANTHER" id="PTHR12446:SF34">
    <property type="entry name" value="PROTEIN LIN-54 HOMOLOG"/>
    <property type="match status" value="1"/>
</dbReference>
<dbReference type="Proteomes" id="UP001558652">
    <property type="component" value="Unassembled WGS sequence"/>
</dbReference>
<dbReference type="Pfam" id="PF03638">
    <property type="entry name" value="TCR"/>
    <property type="match status" value="2"/>
</dbReference>
<keyword evidence="3" id="KW-0539">Nucleus</keyword>
<dbReference type="InterPro" id="IPR005172">
    <property type="entry name" value="CRC"/>
</dbReference>
<evidence type="ECO:0000256" key="4">
    <source>
        <dbReference type="SAM" id="MobiDB-lite"/>
    </source>
</evidence>
<feature type="compositionally biased region" description="Gly residues" evidence="4">
    <location>
        <begin position="325"/>
        <end position="336"/>
    </location>
</feature>
<dbReference type="PROSITE" id="PS51634">
    <property type="entry name" value="CRC"/>
    <property type="match status" value="1"/>
</dbReference>
<name>A0ABD0XWV8_9HEMI</name>
<feature type="domain" description="CRC" evidence="6">
    <location>
        <begin position="156"/>
        <end position="269"/>
    </location>
</feature>
<evidence type="ECO:0000256" key="2">
    <source>
        <dbReference type="ARBA" id="ARBA00007267"/>
    </source>
</evidence>
<proteinExistence type="inferred from homology"/>
<evidence type="ECO:0000313" key="7">
    <source>
        <dbReference type="EMBL" id="KAL1115643.1"/>
    </source>
</evidence>
<evidence type="ECO:0000256" key="1">
    <source>
        <dbReference type="ARBA" id="ARBA00004123"/>
    </source>
</evidence>
<evidence type="ECO:0000259" key="6">
    <source>
        <dbReference type="PROSITE" id="PS51634"/>
    </source>
</evidence>
<evidence type="ECO:0000313" key="8">
    <source>
        <dbReference type="Proteomes" id="UP001558652"/>
    </source>
</evidence>
<feature type="region of interest" description="Disordered" evidence="4">
    <location>
        <begin position="289"/>
        <end position="336"/>
    </location>
</feature>
<reference evidence="7 8" key="1">
    <citation type="submission" date="2024-07" db="EMBL/GenBank/DDBJ databases">
        <title>Chromosome-level genome assembly of the water stick insect Ranatra chinensis (Heteroptera: Nepidae).</title>
        <authorList>
            <person name="Liu X."/>
        </authorList>
    </citation>
    <scope>NUCLEOTIDE SEQUENCE [LARGE SCALE GENOMIC DNA]</scope>
    <source>
        <strain evidence="7">Cailab_2021Rc</strain>
        <tissue evidence="7">Muscle</tissue>
    </source>
</reference>
<feature type="compositionally biased region" description="Gly residues" evidence="4">
    <location>
        <begin position="289"/>
        <end position="316"/>
    </location>
</feature>
<comment type="similarity">
    <text evidence="2">Belongs to the lin-54 family.</text>
</comment>
<feature type="region of interest" description="Disordered" evidence="4">
    <location>
        <begin position="52"/>
        <end position="124"/>
    </location>
</feature>
<protein>
    <recommendedName>
        <fullName evidence="6">CRC domain-containing protein</fullName>
    </recommendedName>
</protein>
<keyword evidence="5" id="KW-0472">Membrane</keyword>
<keyword evidence="5" id="KW-1133">Transmembrane helix</keyword>
<sequence>RQVQYVKLVGAGTGGATSIPVALPTSVLNSTQAQSPVGQQTFKVVPIQQQQNTAQTVTTTPHTPSPSPSISSSSPTTPTTTTASSTSSPPSAVVTAPPQQQHQPAVASILGSGGNSGGGSSLLKDHHHHLHVKSENCWSGDENTIISTLEANGIRPRKPCNCTKSMCLKLYCDCFANGEFCHQCNCTCCYNNLEHEEERQRAIKSCLERNPTAFRPKIGKSFIGSDERRHNKGCNCRRSGCLKNYCECYEAKIPCSKNCKCVGCKNLEGYPGRRGGGMSMEPMDDKTGLGIGTPGGGGPGSGGSHGVGSGGGGPGSAGHHLALGTPGGATSGGPGGGLHRSKMMANNHYYSPQHPGRTHNDSFFGQRSVFYLLIFTLVTLLRFLAGYVFYRNSLFLLEL</sequence>
<comment type="caution">
    <text evidence="7">The sequence shown here is derived from an EMBL/GenBank/DDBJ whole genome shotgun (WGS) entry which is preliminary data.</text>
</comment>
<dbReference type="InterPro" id="IPR033467">
    <property type="entry name" value="Tesmin/TSO1-like_CXC"/>
</dbReference>
<keyword evidence="8" id="KW-1185">Reference proteome</keyword>
<evidence type="ECO:0000256" key="3">
    <source>
        <dbReference type="ARBA" id="ARBA00023242"/>
    </source>
</evidence>
<comment type="subcellular location">
    <subcellularLocation>
        <location evidence="1">Nucleus</location>
    </subcellularLocation>
</comment>
<dbReference type="GO" id="GO:0005634">
    <property type="term" value="C:nucleus"/>
    <property type="evidence" value="ECO:0007669"/>
    <property type="project" value="UniProtKB-SubCell"/>
</dbReference>
<dbReference type="InterPro" id="IPR028307">
    <property type="entry name" value="Lin-54_fam"/>
</dbReference>
<evidence type="ECO:0000256" key="5">
    <source>
        <dbReference type="SAM" id="Phobius"/>
    </source>
</evidence>
<dbReference type="SMART" id="SM01114">
    <property type="entry name" value="CXC"/>
    <property type="match status" value="2"/>
</dbReference>
<feature type="transmembrane region" description="Helical" evidence="5">
    <location>
        <begin position="369"/>
        <end position="390"/>
    </location>
</feature>
<accession>A0ABD0XWV8</accession>
<dbReference type="EMBL" id="JBFDAA010000019">
    <property type="protein sequence ID" value="KAL1115643.1"/>
    <property type="molecule type" value="Genomic_DNA"/>
</dbReference>
<gene>
    <name evidence="7" type="ORF">AAG570_005933</name>
</gene>